<sequence length="362" mass="36385">MLPRDLEKHVAGAEALLAACAASPALLDEPELAFLKDFCESYPPSAAPAAAPAGGGDEPPPPSAATACLSATTLAKRGEVLLKLERPRGCASDCAAALALNPDSCKALKVRGKAHAALGDYTAANLDLSKAQSIDFDPDLAELAKDVKDKAAAEATKKVAARNAEELEKRKKAAAAKREREQAAAAAQAKASAPGGMPGMGGMGGMPGAAPAPRGFGRGPFFESERSETDRAPFLGMGGMPPGAAGMMNDPDVAAAMQNPKVMAALQDMMAGGAPNPAKMMQYMQDPEIGPVLQKMMGAAQGMGMGGGMPGGMGGMPGGFGGMPGGMPGGFGGGGGGGFAQDMPEEVSDDDVPDLEEVDEVD</sequence>
<evidence type="ECO:0000313" key="5">
    <source>
        <dbReference type="EMBL" id="KAK7248541.1"/>
    </source>
</evidence>
<dbReference type="SUPFAM" id="SSF48452">
    <property type="entry name" value="TPR-like"/>
    <property type="match status" value="1"/>
</dbReference>
<dbReference type="PANTHER" id="PTHR45883">
    <property type="entry name" value="HSC70-INTERACTING PROTEIN"/>
    <property type="match status" value="1"/>
</dbReference>
<keyword evidence="1" id="KW-0677">Repeat</keyword>
<feature type="compositionally biased region" description="Low complexity" evidence="3">
    <location>
        <begin position="208"/>
        <end position="222"/>
    </location>
</feature>
<feature type="compositionally biased region" description="Gly residues" evidence="3">
    <location>
        <begin position="196"/>
        <end position="207"/>
    </location>
</feature>
<dbReference type="Gene3D" id="1.10.260.100">
    <property type="match status" value="1"/>
</dbReference>
<comment type="caution">
    <text evidence="5">The sequence shown here is derived from an EMBL/GenBank/DDBJ whole genome shotgun (WGS) entry which is preliminary data.</text>
</comment>
<evidence type="ECO:0000256" key="1">
    <source>
        <dbReference type="ARBA" id="ARBA00022737"/>
    </source>
</evidence>
<evidence type="ECO:0000256" key="2">
    <source>
        <dbReference type="ARBA" id="ARBA00022803"/>
    </source>
</evidence>
<accession>A0ABR1G5F2</accession>
<dbReference type="Proteomes" id="UP001363151">
    <property type="component" value="Unassembled WGS sequence"/>
</dbReference>
<feature type="region of interest" description="Disordered" evidence="3">
    <location>
        <begin position="172"/>
        <end position="232"/>
    </location>
</feature>
<dbReference type="InterPro" id="IPR034649">
    <property type="entry name" value="Hip_N"/>
</dbReference>
<feature type="compositionally biased region" description="Low complexity" evidence="3">
    <location>
        <begin position="183"/>
        <end position="195"/>
    </location>
</feature>
<name>A0ABR1G5F2_AURAN</name>
<dbReference type="SMART" id="SM00727">
    <property type="entry name" value="STI1"/>
    <property type="match status" value="1"/>
</dbReference>
<dbReference type="InterPro" id="IPR041243">
    <property type="entry name" value="STI1/HOP_DP"/>
</dbReference>
<feature type="compositionally biased region" description="Gly residues" evidence="3">
    <location>
        <begin position="327"/>
        <end position="339"/>
    </location>
</feature>
<dbReference type="Pfam" id="PF17830">
    <property type="entry name" value="STI1-HOP_DP"/>
    <property type="match status" value="1"/>
</dbReference>
<gene>
    <name evidence="5" type="ORF">SO694_00162057</name>
</gene>
<feature type="region of interest" description="Disordered" evidence="3">
    <location>
        <begin position="327"/>
        <end position="362"/>
    </location>
</feature>
<proteinExistence type="predicted"/>
<feature type="domain" description="STI1" evidence="4">
    <location>
        <begin position="250"/>
        <end position="293"/>
    </location>
</feature>
<dbReference type="PANTHER" id="PTHR45883:SF2">
    <property type="entry name" value="HSC70-INTERACTING PROTEIN"/>
    <property type="match status" value="1"/>
</dbReference>
<dbReference type="InterPro" id="IPR006636">
    <property type="entry name" value="STI1_HS-bd"/>
</dbReference>
<evidence type="ECO:0000256" key="3">
    <source>
        <dbReference type="SAM" id="MobiDB-lite"/>
    </source>
</evidence>
<reference evidence="5 6" key="1">
    <citation type="submission" date="2024-03" db="EMBL/GenBank/DDBJ databases">
        <title>Aureococcus anophagefferens CCMP1851 and Kratosvirus quantuckense: Draft genome of a second virus-susceptible host strain in the model system.</title>
        <authorList>
            <person name="Chase E."/>
            <person name="Truchon A.R."/>
            <person name="Schepens W."/>
            <person name="Wilhelm S.W."/>
        </authorList>
    </citation>
    <scope>NUCLEOTIDE SEQUENCE [LARGE SCALE GENOMIC DNA]</scope>
    <source>
        <strain evidence="5 6">CCMP1851</strain>
    </source>
</reference>
<dbReference type="EMBL" id="JBBJCI010000094">
    <property type="protein sequence ID" value="KAK7248541.1"/>
    <property type="molecule type" value="Genomic_DNA"/>
</dbReference>
<keyword evidence="2" id="KW-0802">TPR repeat</keyword>
<dbReference type="Pfam" id="PF18253">
    <property type="entry name" value="HipN"/>
    <property type="match status" value="1"/>
</dbReference>
<organism evidence="5 6">
    <name type="scientific">Aureococcus anophagefferens</name>
    <name type="common">Harmful bloom alga</name>
    <dbReference type="NCBI Taxonomy" id="44056"/>
    <lineage>
        <taxon>Eukaryota</taxon>
        <taxon>Sar</taxon>
        <taxon>Stramenopiles</taxon>
        <taxon>Ochrophyta</taxon>
        <taxon>Pelagophyceae</taxon>
        <taxon>Pelagomonadales</taxon>
        <taxon>Pelagomonadaceae</taxon>
        <taxon>Aureococcus</taxon>
    </lineage>
</organism>
<keyword evidence="6" id="KW-1185">Reference proteome</keyword>
<dbReference type="InterPro" id="IPR011990">
    <property type="entry name" value="TPR-like_helical_dom_sf"/>
</dbReference>
<dbReference type="Gene3D" id="1.25.40.10">
    <property type="entry name" value="Tetratricopeptide repeat domain"/>
    <property type="match status" value="1"/>
</dbReference>
<evidence type="ECO:0000313" key="6">
    <source>
        <dbReference type="Proteomes" id="UP001363151"/>
    </source>
</evidence>
<protein>
    <recommendedName>
        <fullName evidence="4">STI1 domain-containing protein</fullName>
    </recommendedName>
</protein>
<evidence type="ECO:0000259" key="4">
    <source>
        <dbReference type="SMART" id="SM00727"/>
    </source>
</evidence>
<feature type="compositionally biased region" description="Acidic residues" evidence="3">
    <location>
        <begin position="343"/>
        <end position="362"/>
    </location>
</feature>